<keyword evidence="1" id="KW-0255">Endonuclease</keyword>
<accession>A0A235BSM7</accession>
<name>A0A235BSM7_UNCW3</name>
<evidence type="ECO:0000313" key="2">
    <source>
        <dbReference type="Proteomes" id="UP000215559"/>
    </source>
</evidence>
<protein>
    <submittedName>
        <fullName evidence="1">Restriction endonuclease</fullName>
    </submittedName>
</protein>
<keyword evidence="1" id="KW-0378">Hydrolase</keyword>
<dbReference type="AlphaFoldDB" id="A0A235BSM7"/>
<keyword evidence="1" id="KW-0540">Nuclease</keyword>
<comment type="caution">
    <text evidence="1">The sequence shown here is derived from an EMBL/GenBank/DDBJ whole genome shotgun (WGS) entry which is preliminary data.</text>
</comment>
<dbReference type="EMBL" id="NOZP01000116">
    <property type="protein sequence ID" value="OYD15221.1"/>
    <property type="molecule type" value="Genomic_DNA"/>
</dbReference>
<dbReference type="Proteomes" id="UP000215559">
    <property type="component" value="Unassembled WGS sequence"/>
</dbReference>
<sequence>MKPKLTLTFLKQAARDFVKKLSRSGLKELYGVTDGKAIGTYVEHKFHDYLTRNYTYGIGSSASGIDFPKLNVDLKVTSIRQPQSSCPFKSASQKVYGLGYHLLVFVYEKMDRHARRVTYLRFHQAIFVQKEHTGDYQATKGILDILNKDGNKDDIETFLLERNLPLDDIGRERLARKILQRPPKLGYLTVSNALQWRLQYGRIVSIVQQGGKEGVENLLTRAG</sequence>
<gene>
    <name evidence="1" type="ORF">CH330_06340</name>
</gene>
<organism evidence="1 2">
    <name type="scientific">candidate division WOR-3 bacterium JGI_Cruoil_03_51_56</name>
    <dbReference type="NCBI Taxonomy" id="1973747"/>
    <lineage>
        <taxon>Bacteria</taxon>
        <taxon>Bacteria division WOR-3</taxon>
    </lineage>
</organism>
<dbReference type="GO" id="GO:0004519">
    <property type="term" value="F:endonuclease activity"/>
    <property type="evidence" value="ECO:0007669"/>
    <property type="project" value="UniProtKB-KW"/>
</dbReference>
<evidence type="ECO:0000313" key="1">
    <source>
        <dbReference type="EMBL" id="OYD15221.1"/>
    </source>
</evidence>
<reference evidence="1 2" key="1">
    <citation type="submission" date="2017-07" db="EMBL/GenBank/DDBJ databases">
        <title>Recovery of genomes from metagenomes via a dereplication, aggregation, and scoring strategy.</title>
        <authorList>
            <person name="Sieber C.M."/>
            <person name="Probst A.J."/>
            <person name="Sharrar A."/>
            <person name="Thomas B.C."/>
            <person name="Hess M."/>
            <person name="Tringe S.G."/>
            <person name="Banfield J.F."/>
        </authorList>
    </citation>
    <scope>NUCLEOTIDE SEQUENCE [LARGE SCALE GENOMIC DNA]</scope>
    <source>
        <strain evidence="1">JGI_Cruoil_03_51_56</strain>
    </source>
</reference>
<proteinExistence type="predicted"/>